<proteinExistence type="predicted"/>
<reference evidence="1" key="1">
    <citation type="journal article" date="2021" name="Environ. Microbiol.">
        <title>Gene family expansions and transcriptome signatures uncover fungal adaptations to wood decay.</title>
        <authorList>
            <person name="Hage H."/>
            <person name="Miyauchi S."/>
            <person name="Viragh M."/>
            <person name="Drula E."/>
            <person name="Min B."/>
            <person name="Chaduli D."/>
            <person name="Navarro D."/>
            <person name="Favel A."/>
            <person name="Norest M."/>
            <person name="Lesage-Meessen L."/>
            <person name="Balint B."/>
            <person name="Merenyi Z."/>
            <person name="de Eugenio L."/>
            <person name="Morin E."/>
            <person name="Martinez A.T."/>
            <person name="Baldrian P."/>
            <person name="Stursova M."/>
            <person name="Martinez M.J."/>
            <person name="Novotny C."/>
            <person name="Magnuson J.K."/>
            <person name="Spatafora J.W."/>
            <person name="Maurice S."/>
            <person name="Pangilinan J."/>
            <person name="Andreopoulos W."/>
            <person name="LaButti K."/>
            <person name="Hundley H."/>
            <person name="Na H."/>
            <person name="Kuo A."/>
            <person name="Barry K."/>
            <person name="Lipzen A."/>
            <person name="Henrissat B."/>
            <person name="Riley R."/>
            <person name="Ahrendt S."/>
            <person name="Nagy L.G."/>
            <person name="Grigoriev I.V."/>
            <person name="Martin F."/>
            <person name="Rosso M.N."/>
        </authorList>
    </citation>
    <scope>NUCLEOTIDE SEQUENCE</scope>
    <source>
        <strain evidence="1">CBS 384.51</strain>
    </source>
</reference>
<sequence length="183" mass="21084">TLYFEDGDIAISATSKGKDYIEFYRVDKVFLARHSPIFKDMLSLGENDPHNEQYHGVPKVHLLDDAEDVSGLIGALYNMATLPLSKPCHDTPRKVEGIMRLAVKYDIQPIRTVILRHIESEWPQTLLEWEQRHKEQSELQLTDVEEHDDTFLGRRFPDPALAVRFGMEFDCPKILPAAFYELA</sequence>
<keyword evidence="2" id="KW-1185">Reference proteome</keyword>
<evidence type="ECO:0000313" key="2">
    <source>
        <dbReference type="Proteomes" id="UP001055072"/>
    </source>
</evidence>
<feature type="non-terminal residue" evidence="1">
    <location>
        <position position="1"/>
    </location>
</feature>
<protein>
    <submittedName>
        <fullName evidence="1">Uncharacterized protein</fullName>
    </submittedName>
</protein>
<evidence type="ECO:0000313" key="1">
    <source>
        <dbReference type="EMBL" id="KAI0094329.1"/>
    </source>
</evidence>
<name>A0ACB8UJV6_9APHY</name>
<organism evidence="1 2">
    <name type="scientific">Irpex rosettiformis</name>
    <dbReference type="NCBI Taxonomy" id="378272"/>
    <lineage>
        <taxon>Eukaryota</taxon>
        <taxon>Fungi</taxon>
        <taxon>Dikarya</taxon>
        <taxon>Basidiomycota</taxon>
        <taxon>Agaricomycotina</taxon>
        <taxon>Agaricomycetes</taxon>
        <taxon>Polyporales</taxon>
        <taxon>Irpicaceae</taxon>
        <taxon>Irpex</taxon>
    </lineage>
</organism>
<feature type="non-terminal residue" evidence="1">
    <location>
        <position position="183"/>
    </location>
</feature>
<gene>
    <name evidence="1" type="ORF">BDY19DRAFT_860944</name>
</gene>
<dbReference type="EMBL" id="MU274900">
    <property type="protein sequence ID" value="KAI0094329.1"/>
    <property type="molecule type" value="Genomic_DNA"/>
</dbReference>
<comment type="caution">
    <text evidence="1">The sequence shown here is derived from an EMBL/GenBank/DDBJ whole genome shotgun (WGS) entry which is preliminary data.</text>
</comment>
<dbReference type="Proteomes" id="UP001055072">
    <property type="component" value="Unassembled WGS sequence"/>
</dbReference>
<accession>A0ACB8UJV6</accession>